<comment type="caution">
    <text evidence="1">The sequence shown here is derived from an EMBL/GenBank/DDBJ whole genome shotgun (WGS) entry which is preliminary data.</text>
</comment>
<evidence type="ECO:0000313" key="1">
    <source>
        <dbReference type="EMBL" id="PXX96886.1"/>
    </source>
</evidence>
<dbReference type="RefSeq" id="WP_110362907.1">
    <property type="nucleotide sequence ID" value="NZ_QFLI01000011.1"/>
</dbReference>
<dbReference type="AlphaFoldDB" id="A0A2V3ZWE1"/>
<protein>
    <submittedName>
        <fullName evidence="1">Uncharacterized protein</fullName>
    </submittedName>
</protein>
<keyword evidence="2" id="KW-1185">Reference proteome</keyword>
<dbReference type="EMBL" id="QFLI01000011">
    <property type="protein sequence ID" value="PXX96886.1"/>
    <property type="molecule type" value="Genomic_DNA"/>
</dbReference>
<accession>A0A2V3ZWE1</accession>
<evidence type="ECO:0000313" key="2">
    <source>
        <dbReference type="Proteomes" id="UP000248079"/>
    </source>
</evidence>
<reference evidence="1 2" key="1">
    <citation type="submission" date="2018-05" db="EMBL/GenBank/DDBJ databases">
        <title>Marinifilum breve JC075T sp. nov., a marine bacterium isolated from Yongle Blue Hole in the South China Sea.</title>
        <authorList>
            <person name="Fu T."/>
        </authorList>
    </citation>
    <scope>NUCLEOTIDE SEQUENCE [LARGE SCALE GENOMIC DNA]</scope>
    <source>
        <strain evidence="1 2">JC075</strain>
    </source>
</reference>
<gene>
    <name evidence="1" type="ORF">DF185_19800</name>
</gene>
<sequence>MSYIDQEIVFEETNKGYDIFAYYFHGVDFNNPQHRVKDRGEEKTASARVAFYKGQWRITDFGNQNEVNSMNSISYVMRTEGLQFPDALKFIEQVIVRKDLSGGDFKKPKYKADYSFREMQPEDVKGDYSWNFKERSEINEADCRYFGRYVTPALLEKFNCRVVKSYEYCGTSKKMNRDVVHQYAATEDFPIFLFDYGDFKKLYRPMEVEKRYRFLYIGEKPKNYIYGLKQLKDAKNELVDEKGESTYKGPDHKKPHIKDLFRCSGESDALNVASLGFHVYWLNSESANYADGQYKQLDYMCENHYQIMDRDATGRAQAIKMGLKYINIFTLELPKWIETKKDWRGNPCKDAKDFVNVAGKNQEETSRKFTVLKANAKPMKFWTKSQDKNGNDTYNINLEYYYFFLQANGFYVMDSQYHKKAGYCYARVNGKTVELIHPDDIKKITKRFSKEWIRSRYLMDENAILNKINSSNQISENNLQELAEIAPEFNNFNSKFDTICYRNGALKITKDEITRIDHRDLPNYILGKLTVNKKDISHINDRSIRLLKKPPIEVEETGEYKKLIDELRQTTDQDKREELNIKISQIEESERYKVTINDKENIFIRFLKDISHIYWKKELELKKGLTEQEKKEQDLLLANILFTLGYMCAQYKDPAKPWMVFLQDLKISEVGKSSGRSGKSLLTMAINKVRPCYYIGGRNKKLTENQFIYDGFTKFHQAIEVDDLHEYAEMDFFYTQVTGKREVNNKHLSPETLEYKDSGKMLISSNFELRNTDNSTLARMLFSGVSDYYHESTKQNDYKQTVNPAMKFGKRLFDDFTDEEWVVFDNIIAYAIQMTMRFEKINPPMGNLDKRQLRRKMTEGLRSKDEEFFYWASGYFQLYKGDNKPTISPEGIGYYNTLINKETAFEDFKRGLSSKQREEYKKTQFKKAIMAFCDYHDFEFNPLGACNDKVHRRITKTTEGTTREYFYIFTGAEVSIPKDEKLTEAEQASMAF</sequence>
<dbReference type="OrthoDB" id="840343at2"/>
<organism evidence="1 2">
    <name type="scientific">Marinifilum breve</name>
    <dbReference type="NCBI Taxonomy" id="2184082"/>
    <lineage>
        <taxon>Bacteria</taxon>
        <taxon>Pseudomonadati</taxon>
        <taxon>Bacteroidota</taxon>
        <taxon>Bacteroidia</taxon>
        <taxon>Marinilabiliales</taxon>
        <taxon>Marinifilaceae</taxon>
    </lineage>
</organism>
<proteinExistence type="predicted"/>
<name>A0A2V3ZWE1_9BACT</name>
<dbReference type="Proteomes" id="UP000248079">
    <property type="component" value="Unassembled WGS sequence"/>
</dbReference>